<evidence type="ECO:0000256" key="1">
    <source>
        <dbReference type="ARBA" id="ARBA00007920"/>
    </source>
</evidence>
<dbReference type="PIRSF" id="PIRSF005412">
    <property type="entry name" value="UCP005412_abhydr"/>
    <property type="match status" value="1"/>
</dbReference>
<feature type="region of interest" description="Disordered" evidence="3">
    <location>
        <begin position="771"/>
        <end position="844"/>
    </location>
</feature>
<dbReference type="PANTHER" id="PTHR12482">
    <property type="entry name" value="LIPASE ROG1-RELATED-RELATED"/>
    <property type="match status" value="1"/>
</dbReference>
<proteinExistence type="inferred from homology"/>
<dbReference type="EMBL" id="LAZP02000681">
    <property type="protein sequence ID" value="PFH56034.1"/>
    <property type="molecule type" value="Genomic_DNA"/>
</dbReference>
<dbReference type="Gene3D" id="3.40.50.1820">
    <property type="entry name" value="alpha/beta hydrolase"/>
    <property type="match status" value="1"/>
</dbReference>
<dbReference type="Pfam" id="PF05057">
    <property type="entry name" value="DUF676"/>
    <property type="match status" value="2"/>
</dbReference>
<dbReference type="SUPFAM" id="SSF53474">
    <property type="entry name" value="alpha/beta-Hydrolases"/>
    <property type="match status" value="1"/>
</dbReference>
<organism evidence="5 6">
    <name type="scientific">Ophiocordyceps unilateralis</name>
    <name type="common">Zombie-ant fungus</name>
    <name type="synonym">Torrubia unilateralis</name>
    <dbReference type="NCBI Taxonomy" id="268505"/>
    <lineage>
        <taxon>Eukaryota</taxon>
        <taxon>Fungi</taxon>
        <taxon>Dikarya</taxon>
        <taxon>Ascomycota</taxon>
        <taxon>Pezizomycotina</taxon>
        <taxon>Sordariomycetes</taxon>
        <taxon>Hypocreomycetidae</taxon>
        <taxon>Hypocreales</taxon>
        <taxon>Ophiocordycipitaceae</taxon>
        <taxon>Ophiocordyceps</taxon>
    </lineage>
</organism>
<sequence length="844" mass="93520">MLLLHQTGGVKVGELVRYTVTYAPLEDDAWPRPSRLYLRIGNTCPVAKRVAVFPGPFTLSVCAFPSVFDPFRKLDQPAEHGVPEFEPQVKAGTHWECELLIPREVLHAHHHDETQTVSWVIEVSSQVVFTKSAVVSYELLIASDPQELRRGLVLLTSPGRLVDHQELMRAVGEPSTLQSPGVFSTAVTVKVEDTMILWRSPAMVPAQPSHKSANRDDLTCSDEADQMTAAPRKPRKIHLVVMTHGLNSTIGSDLLFLKESIDAAARRAKAQALASGDVDEDEYENVIVRGYSGNATKTQRGIKFLGKRVAKYVLSMTYPDQPCLPTGRTSDDGFAQGFAGDLDARHQHAHPYMPHEYRGWQRQSYQVTSISFIGHSLGGPTQTYAIAYIQKRSPTFFDLIKPRSFITLASPMLGVSSENPLYVRLCLEAGFVGRSGRDLGLSWGPKTIARSGWGALVASLAGSSASSSPHASDRPGSKPLMQILPTGPAHVALAKFVDRTVYANVVNDGIVPLRTSSLLFLDWQSLERVERARRDTGLISNVSRHLMIPSQRPATRRGGPGYDMAVVPQPTEEEVVDEENGLTPPAPPTLARTPRSGYSPSRAPLSGVFKLAKRNAPDRFVSQRHKQMLSRGQTFHLDDLPSAERTDLLGREPRRREADIRAPPTTTFLEGFGDVLTPVVASVDFLIDPEARPKTIIHDRVYRPADIPPMQNDNMRVEERVARSYHHDMSWRKVLVKMEPDAHNNIVVRRQFSNAHGWPVIKHLADTHFGRGEEEPISPVKPPLPPRAYSHPTPQPEPMEPHLLAWSEADWQDSEDDSETDESGSKLTRLAARATHYAADGIKT</sequence>
<protein>
    <recommendedName>
        <fullName evidence="4">DUF676 domain-containing protein</fullName>
    </recommendedName>
</protein>
<reference evidence="5 6" key="1">
    <citation type="journal article" date="2015" name="BMC Genomics">
        <title>Gene expression during zombie ant biting behavior reflects the complexity underlying fungal parasitic behavioral manipulation.</title>
        <authorList>
            <person name="de Bekker C."/>
            <person name="Ohm R.A."/>
            <person name="Loreto R.G."/>
            <person name="Sebastian A."/>
            <person name="Albert I."/>
            <person name="Merrow M."/>
            <person name="Brachmann A."/>
            <person name="Hughes D.P."/>
        </authorList>
    </citation>
    <scope>NUCLEOTIDE SEQUENCE [LARGE SCALE GENOMIC DNA]</scope>
    <source>
        <strain evidence="5 6">SC16a</strain>
    </source>
</reference>
<dbReference type="STRING" id="268505.A0A2A9P4D0"/>
<dbReference type="PANTHER" id="PTHR12482:SF62">
    <property type="entry name" value="LIPASE ROG1-RELATED"/>
    <property type="match status" value="1"/>
</dbReference>
<keyword evidence="2" id="KW-0442">Lipid degradation</keyword>
<dbReference type="InterPro" id="IPR044294">
    <property type="entry name" value="Lipase-like"/>
</dbReference>
<dbReference type="AlphaFoldDB" id="A0A2A9P4D0"/>
<keyword evidence="2" id="KW-0443">Lipid metabolism</keyword>
<reference evidence="5 6" key="2">
    <citation type="journal article" date="2017" name="Sci. Rep.">
        <title>Ant-infecting Ophiocordyceps genomes reveal a high diversity of potential behavioral manipulation genes and a possible major role for enterotoxins.</title>
        <authorList>
            <person name="de Bekker C."/>
            <person name="Ohm R.A."/>
            <person name="Evans H.C."/>
            <person name="Brachmann A."/>
            <person name="Hughes D.P."/>
        </authorList>
    </citation>
    <scope>NUCLEOTIDE SEQUENCE [LARGE SCALE GENOMIC DNA]</scope>
    <source>
        <strain evidence="5 6">SC16a</strain>
    </source>
</reference>
<dbReference type="InterPro" id="IPR007751">
    <property type="entry name" value="DUF676_lipase-like"/>
</dbReference>
<gene>
    <name evidence="5" type="ORF">XA68_17174</name>
</gene>
<evidence type="ECO:0000256" key="3">
    <source>
        <dbReference type="SAM" id="MobiDB-lite"/>
    </source>
</evidence>
<dbReference type="OrthoDB" id="5368485at2759"/>
<keyword evidence="6" id="KW-1185">Reference proteome</keyword>
<dbReference type="Proteomes" id="UP000037136">
    <property type="component" value="Unassembled WGS sequence"/>
</dbReference>
<comment type="caution">
    <text evidence="5">The sequence shown here is derived from an EMBL/GenBank/DDBJ whole genome shotgun (WGS) entry which is preliminary data.</text>
</comment>
<evidence type="ECO:0000313" key="6">
    <source>
        <dbReference type="Proteomes" id="UP000037136"/>
    </source>
</evidence>
<feature type="domain" description="DUF676" evidence="4">
    <location>
        <begin position="363"/>
        <end position="515"/>
    </location>
</feature>
<dbReference type="GO" id="GO:0047372">
    <property type="term" value="F:monoacylglycerol lipase activity"/>
    <property type="evidence" value="ECO:0007669"/>
    <property type="project" value="TreeGrafter"/>
</dbReference>
<evidence type="ECO:0000313" key="5">
    <source>
        <dbReference type="EMBL" id="PFH56034.1"/>
    </source>
</evidence>
<comment type="similarity">
    <text evidence="1">Belongs to the putative lipase ROG1 family.</text>
</comment>
<evidence type="ECO:0000259" key="4">
    <source>
        <dbReference type="Pfam" id="PF05057"/>
    </source>
</evidence>
<feature type="compositionally biased region" description="Acidic residues" evidence="3">
    <location>
        <begin position="810"/>
        <end position="822"/>
    </location>
</feature>
<feature type="region of interest" description="Disordered" evidence="3">
    <location>
        <begin position="578"/>
        <end position="604"/>
    </location>
</feature>
<name>A0A2A9P4D0_OPHUN</name>
<accession>A0A2A9P4D0</accession>
<dbReference type="GO" id="GO:0016042">
    <property type="term" value="P:lipid catabolic process"/>
    <property type="evidence" value="ECO:0007669"/>
    <property type="project" value="UniProtKB-KW"/>
</dbReference>
<dbReference type="InterPro" id="IPR029058">
    <property type="entry name" value="AB_hydrolase_fold"/>
</dbReference>
<dbReference type="InterPro" id="IPR016445">
    <property type="entry name" value="Rog1_fam"/>
</dbReference>
<feature type="domain" description="DUF676" evidence="4">
    <location>
        <begin position="235"/>
        <end position="318"/>
    </location>
</feature>
<evidence type="ECO:0000256" key="2">
    <source>
        <dbReference type="ARBA" id="ARBA00022963"/>
    </source>
</evidence>